<gene>
    <name evidence="2" type="ORF">H8K33_09100</name>
</gene>
<name>A0ABR6XQP6_9BURK</name>
<dbReference type="EMBL" id="JACOFU010000003">
    <property type="protein sequence ID" value="MBC3831663.1"/>
    <property type="molecule type" value="Genomic_DNA"/>
</dbReference>
<accession>A0ABR6XQP6</accession>
<dbReference type="Proteomes" id="UP000643610">
    <property type="component" value="Unassembled WGS sequence"/>
</dbReference>
<proteinExistence type="predicted"/>
<feature type="signal peptide" evidence="1">
    <location>
        <begin position="1"/>
        <end position="23"/>
    </location>
</feature>
<organism evidence="2 3">
    <name type="scientific">Undibacterium amnicola</name>
    <dbReference type="NCBI Taxonomy" id="1834038"/>
    <lineage>
        <taxon>Bacteria</taxon>
        <taxon>Pseudomonadati</taxon>
        <taxon>Pseudomonadota</taxon>
        <taxon>Betaproteobacteria</taxon>
        <taxon>Burkholderiales</taxon>
        <taxon>Oxalobacteraceae</taxon>
        <taxon>Undibacterium</taxon>
    </lineage>
</organism>
<evidence type="ECO:0000313" key="3">
    <source>
        <dbReference type="Proteomes" id="UP000643610"/>
    </source>
</evidence>
<dbReference type="RefSeq" id="WP_186890704.1">
    <property type="nucleotide sequence ID" value="NZ_JACOFU010000003.1"/>
</dbReference>
<sequence>MAIYLARLMTLLTLVLSIGNAYAVDKNIEANVGGTRIAIPEPKNYSDPSPMIPSVRKFGENMTASTNRLLGFFMSDDDVKALLAQTAPQLHRYFMVQTLRATEDTLMTAQEFSVVRDQLKNQYKKLFDDHAALMQSEINRAVDRITKDGKTNQATDLNLKLGEMKVLEVLSDDRYVSLVAKTLVQATVNGEIKQIPMALGMTSTMVKGKVIYFFSYARFNSDEDIHWIKAQVTAWIPLLFAANKSE</sequence>
<feature type="chain" id="PRO_5046856274" evidence="1">
    <location>
        <begin position="24"/>
        <end position="246"/>
    </location>
</feature>
<protein>
    <submittedName>
        <fullName evidence="2">Uncharacterized protein</fullName>
    </submittedName>
</protein>
<keyword evidence="3" id="KW-1185">Reference proteome</keyword>
<evidence type="ECO:0000256" key="1">
    <source>
        <dbReference type="SAM" id="SignalP"/>
    </source>
</evidence>
<keyword evidence="1" id="KW-0732">Signal</keyword>
<reference evidence="2 3" key="1">
    <citation type="submission" date="2020-08" db="EMBL/GenBank/DDBJ databases">
        <title>Novel species isolated from subtropical streams in China.</title>
        <authorList>
            <person name="Lu H."/>
        </authorList>
    </citation>
    <scope>NUCLEOTIDE SEQUENCE [LARGE SCALE GENOMIC DNA]</scope>
    <source>
        <strain evidence="2 3">KCTC 52442</strain>
    </source>
</reference>
<comment type="caution">
    <text evidence="2">The sequence shown here is derived from an EMBL/GenBank/DDBJ whole genome shotgun (WGS) entry which is preliminary data.</text>
</comment>
<evidence type="ECO:0000313" key="2">
    <source>
        <dbReference type="EMBL" id="MBC3831663.1"/>
    </source>
</evidence>